<evidence type="ECO:0000313" key="3">
    <source>
        <dbReference type="Proteomes" id="UP000244930"/>
    </source>
</evidence>
<feature type="region of interest" description="Disordered" evidence="1">
    <location>
        <begin position="42"/>
        <end position="84"/>
    </location>
</feature>
<evidence type="ECO:0000313" key="2">
    <source>
        <dbReference type="EMBL" id="AWI74709.1"/>
    </source>
</evidence>
<proteinExistence type="predicted"/>
<dbReference type="Proteomes" id="UP000244930">
    <property type="component" value="Chromosome"/>
</dbReference>
<evidence type="ECO:0000256" key="1">
    <source>
        <dbReference type="SAM" id="MobiDB-lite"/>
    </source>
</evidence>
<accession>A0A2U8GM74</accession>
<name>A0A2U8GM74_9RHOO</name>
<keyword evidence="3" id="KW-1185">Reference proteome</keyword>
<sequence>MRDIEATVYLFHLQSRLIQRSGNRRTKGLGVSLRGAVESAIASGAAAETRRRMSEGAQRPSLRRRRRSAAGNGKPKAANVCPAR</sequence>
<gene>
    <name evidence="2" type="ORF">CEW83_05360</name>
</gene>
<organism evidence="2 3">
    <name type="scientific">Parazoarcus communis</name>
    <dbReference type="NCBI Taxonomy" id="41977"/>
    <lineage>
        <taxon>Bacteria</taxon>
        <taxon>Pseudomonadati</taxon>
        <taxon>Pseudomonadota</taxon>
        <taxon>Betaproteobacteria</taxon>
        <taxon>Rhodocyclales</taxon>
        <taxon>Zoogloeaceae</taxon>
        <taxon>Parazoarcus</taxon>
    </lineage>
</organism>
<protein>
    <submittedName>
        <fullName evidence="2">Uncharacterized protein</fullName>
    </submittedName>
</protein>
<dbReference type="AlphaFoldDB" id="A0A2U8GM74"/>
<reference evidence="2 3" key="1">
    <citation type="submission" date="2017-06" db="EMBL/GenBank/DDBJ databases">
        <title>Azoarcus.</title>
        <authorList>
            <person name="Woo J.-H."/>
            <person name="Kim H.-S."/>
        </authorList>
    </citation>
    <scope>NUCLEOTIDE SEQUENCE [LARGE SCALE GENOMIC DNA]</scope>
    <source>
        <strain evidence="2 3">TSPY31</strain>
    </source>
</reference>
<dbReference type="EMBL" id="CP022187">
    <property type="protein sequence ID" value="AWI74709.1"/>
    <property type="molecule type" value="Genomic_DNA"/>
</dbReference>
<dbReference type="KEGG" id="acom:CEW83_05360"/>